<reference evidence="1 2" key="1">
    <citation type="submission" date="2018-01" db="EMBL/GenBank/DDBJ databases">
        <title>Draft genome sequence of Jiangella sp. GTF31.</title>
        <authorList>
            <person name="Sahin N."/>
            <person name="Ay H."/>
            <person name="Saygin H."/>
        </authorList>
    </citation>
    <scope>NUCLEOTIDE SEQUENCE [LARGE SCALE GENOMIC DNA]</scope>
    <source>
        <strain evidence="1 2">GTF31</strain>
    </source>
</reference>
<dbReference type="Proteomes" id="UP000248764">
    <property type="component" value="Unassembled WGS sequence"/>
</dbReference>
<comment type="caution">
    <text evidence="1">The sequence shown here is derived from an EMBL/GenBank/DDBJ whole genome shotgun (WGS) entry which is preliminary data.</text>
</comment>
<protein>
    <submittedName>
        <fullName evidence="1">Uncharacterized protein</fullName>
    </submittedName>
</protein>
<gene>
    <name evidence="1" type="ORF">C1I92_21560</name>
</gene>
<keyword evidence="2" id="KW-1185">Reference proteome</keyword>
<organism evidence="1 2">
    <name type="scientific">Jiangella anatolica</name>
    <dbReference type="NCBI Taxonomy" id="2670374"/>
    <lineage>
        <taxon>Bacteria</taxon>
        <taxon>Bacillati</taxon>
        <taxon>Actinomycetota</taxon>
        <taxon>Actinomycetes</taxon>
        <taxon>Jiangellales</taxon>
        <taxon>Jiangellaceae</taxon>
        <taxon>Jiangella</taxon>
    </lineage>
</organism>
<evidence type="ECO:0000313" key="1">
    <source>
        <dbReference type="EMBL" id="PZF81346.1"/>
    </source>
</evidence>
<evidence type="ECO:0000313" key="2">
    <source>
        <dbReference type="Proteomes" id="UP000248764"/>
    </source>
</evidence>
<sequence length="106" mass="11223">METAMYAIPTAADILGVTPAALETALARGETIRSLAIACGQDPERMTEAIIDAETADVVTLARIAGFGADAIAEFARELRAYLVAFVTDGAHVADRLFETRTLQPV</sequence>
<name>A0A2W2C6G1_9ACTN</name>
<dbReference type="EMBL" id="POTW01000060">
    <property type="protein sequence ID" value="PZF81346.1"/>
    <property type="molecule type" value="Genomic_DNA"/>
</dbReference>
<dbReference type="AlphaFoldDB" id="A0A2W2C6G1"/>
<accession>A0A2W2C6G1</accession>
<proteinExistence type="predicted"/>